<evidence type="ECO:0000256" key="1">
    <source>
        <dbReference type="SAM" id="MobiDB-lite"/>
    </source>
</evidence>
<dbReference type="GO" id="GO:0016798">
    <property type="term" value="F:hydrolase activity, acting on glycosyl bonds"/>
    <property type="evidence" value="ECO:0007669"/>
    <property type="project" value="UniProtKB-KW"/>
</dbReference>
<keyword evidence="4" id="KW-0378">Hydrolase</keyword>
<evidence type="ECO:0000313" key="5">
    <source>
        <dbReference type="Proteomes" id="UP001595900"/>
    </source>
</evidence>
<proteinExistence type="predicted"/>
<comment type="caution">
    <text evidence="4">The sequence shown here is derived from an EMBL/GenBank/DDBJ whole genome shotgun (WGS) entry which is preliminary data.</text>
</comment>
<feature type="domain" description="Phosphodiester glycosidase" evidence="3">
    <location>
        <begin position="226"/>
        <end position="354"/>
    </location>
</feature>
<keyword evidence="2" id="KW-0472">Membrane</keyword>
<dbReference type="Proteomes" id="UP001595900">
    <property type="component" value="Unassembled WGS sequence"/>
</dbReference>
<feature type="compositionally biased region" description="Polar residues" evidence="1">
    <location>
        <begin position="101"/>
        <end position="114"/>
    </location>
</feature>
<dbReference type="RefSeq" id="WP_390229463.1">
    <property type="nucleotide sequence ID" value="NZ_JBHSCN010000005.1"/>
</dbReference>
<protein>
    <submittedName>
        <fullName evidence="4">Phosphodiester glycosidase family protein</fullName>
    </submittedName>
</protein>
<dbReference type="InterPro" id="IPR018711">
    <property type="entry name" value="NAGPA"/>
</dbReference>
<feature type="region of interest" description="Disordered" evidence="1">
    <location>
        <begin position="100"/>
        <end position="138"/>
    </location>
</feature>
<dbReference type="Pfam" id="PF09992">
    <property type="entry name" value="NAGPA"/>
    <property type="match status" value="1"/>
</dbReference>
<organism evidence="4 5">
    <name type="scientific">Gryllotalpicola reticulitermitis</name>
    <dbReference type="NCBI Taxonomy" id="1184153"/>
    <lineage>
        <taxon>Bacteria</taxon>
        <taxon>Bacillati</taxon>
        <taxon>Actinomycetota</taxon>
        <taxon>Actinomycetes</taxon>
        <taxon>Micrococcales</taxon>
        <taxon>Microbacteriaceae</taxon>
        <taxon>Gryllotalpicola</taxon>
    </lineage>
</organism>
<name>A0ABV8Q8Z2_9MICO</name>
<evidence type="ECO:0000313" key="4">
    <source>
        <dbReference type="EMBL" id="MFC4244279.1"/>
    </source>
</evidence>
<reference evidence="5" key="1">
    <citation type="journal article" date="2019" name="Int. J. Syst. Evol. Microbiol.">
        <title>The Global Catalogue of Microorganisms (GCM) 10K type strain sequencing project: providing services to taxonomists for standard genome sequencing and annotation.</title>
        <authorList>
            <consortium name="The Broad Institute Genomics Platform"/>
            <consortium name="The Broad Institute Genome Sequencing Center for Infectious Disease"/>
            <person name="Wu L."/>
            <person name="Ma J."/>
        </authorList>
    </citation>
    <scope>NUCLEOTIDE SEQUENCE [LARGE SCALE GENOMIC DNA]</scope>
    <source>
        <strain evidence="5">CGMCC 1.10363</strain>
    </source>
</reference>
<keyword evidence="2" id="KW-0812">Transmembrane</keyword>
<evidence type="ECO:0000256" key="2">
    <source>
        <dbReference type="SAM" id="Phobius"/>
    </source>
</evidence>
<accession>A0ABV8Q8Z2</accession>
<evidence type="ECO:0000259" key="3">
    <source>
        <dbReference type="Pfam" id="PF09992"/>
    </source>
</evidence>
<feature type="compositionally biased region" description="Low complexity" evidence="1">
    <location>
        <begin position="115"/>
        <end position="130"/>
    </location>
</feature>
<feature type="transmembrane region" description="Helical" evidence="2">
    <location>
        <begin position="21"/>
        <end position="43"/>
    </location>
</feature>
<dbReference type="EMBL" id="JBHSCN010000005">
    <property type="protein sequence ID" value="MFC4244279.1"/>
    <property type="molecule type" value="Genomic_DNA"/>
</dbReference>
<keyword evidence="4" id="KW-0326">Glycosidase</keyword>
<sequence>MRLRQPSAETGLDRELSRQPRAVHAALAALVIVVVIVIAWLGISLAGALTAPGTDPTSARVAEWGRQHGLGWAVTGMEQAQYQLSKPKTGGVVAGGLPTIGKSSARTRPNASASQPATGHATATGQATTTAPPPPLAPLVHTTTLAGEGAWHDLFAVHGRTAARVAFLRPDSLHTSYYVQVIWMDPRLVSFTLYPGYKVPGAVAGAANRIPTAKLGSVLATFNSGFLMTDARGGYWQNGHAVVPLRTGAASMVFTTDGHVRVESWPGGAPGPGIAAVRQNLDPLIQHGVISPAATQANAAAWGRTVGNLAYVWRSGIGVRADGSIVSVVGPAMDVETLANVLHDAGAVTAMELDINPSWTNYITYTHPSSTTAMPTLLPPANPYVHADRYLQPSSRDFVAVYPR</sequence>
<keyword evidence="5" id="KW-1185">Reference proteome</keyword>
<gene>
    <name evidence="4" type="ORF">ACFOYW_12935</name>
</gene>
<keyword evidence="2" id="KW-1133">Transmembrane helix</keyword>